<dbReference type="STRING" id="1563681.BFP71_09040"/>
<evidence type="ECO:0000313" key="9">
    <source>
        <dbReference type="Proteomes" id="UP000095552"/>
    </source>
</evidence>
<organism evidence="8 9">
    <name type="scientific">Roseivirga misakiensis</name>
    <dbReference type="NCBI Taxonomy" id="1563681"/>
    <lineage>
        <taxon>Bacteria</taxon>
        <taxon>Pseudomonadati</taxon>
        <taxon>Bacteroidota</taxon>
        <taxon>Cytophagia</taxon>
        <taxon>Cytophagales</taxon>
        <taxon>Roseivirgaceae</taxon>
        <taxon>Roseivirga</taxon>
    </lineage>
</organism>
<evidence type="ECO:0000259" key="6">
    <source>
        <dbReference type="Pfam" id="PF04542"/>
    </source>
</evidence>
<dbReference type="SUPFAM" id="SSF88659">
    <property type="entry name" value="Sigma3 and sigma4 domains of RNA polymerase sigma factors"/>
    <property type="match status" value="1"/>
</dbReference>
<dbReference type="Gene3D" id="1.10.1740.10">
    <property type="match status" value="1"/>
</dbReference>
<dbReference type="CDD" id="cd06171">
    <property type="entry name" value="Sigma70_r4"/>
    <property type="match status" value="1"/>
</dbReference>
<dbReference type="PANTHER" id="PTHR43133">
    <property type="entry name" value="RNA POLYMERASE ECF-TYPE SIGMA FACTO"/>
    <property type="match status" value="1"/>
</dbReference>
<accession>A0A1E5SKP3</accession>
<evidence type="ECO:0000313" key="8">
    <source>
        <dbReference type="EMBL" id="OEJ99704.1"/>
    </source>
</evidence>
<dbReference type="SUPFAM" id="SSF88946">
    <property type="entry name" value="Sigma2 domain of RNA polymerase sigma factors"/>
    <property type="match status" value="1"/>
</dbReference>
<dbReference type="InterPro" id="IPR007627">
    <property type="entry name" value="RNA_pol_sigma70_r2"/>
</dbReference>
<dbReference type="InterPro" id="IPR013249">
    <property type="entry name" value="RNA_pol_sigma70_r4_t2"/>
</dbReference>
<dbReference type="Pfam" id="PF08281">
    <property type="entry name" value="Sigma70_r4_2"/>
    <property type="match status" value="1"/>
</dbReference>
<dbReference type="Pfam" id="PF04542">
    <property type="entry name" value="Sigma70_r2"/>
    <property type="match status" value="1"/>
</dbReference>
<dbReference type="PANTHER" id="PTHR43133:SF8">
    <property type="entry name" value="RNA POLYMERASE SIGMA FACTOR HI_1459-RELATED"/>
    <property type="match status" value="1"/>
</dbReference>
<dbReference type="InterPro" id="IPR039425">
    <property type="entry name" value="RNA_pol_sigma-70-like"/>
</dbReference>
<gene>
    <name evidence="8" type="ORF">BFP71_09040</name>
</gene>
<dbReference type="GO" id="GO:0016987">
    <property type="term" value="F:sigma factor activity"/>
    <property type="evidence" value="ECO:0007669"/>
    <property type="project" value="UniProtKB-KW"/>
</dbReference>
<proteinExistence type="inferred from homology"/>
<feature type="domain" description="RNA polymerase sigma factor 70 region 4 type 2" evidence="7">
    <location>
        <begin position="126"/>
        <end position="178"/>
    </location>
</feature>
<protein>
    <recommendedName>
        <fullName evidence="10">RNA polymerase subunit sigma</fullName>
    </recommendedName>
</protein>
<feature type="domain" description="RNA polymerase sigma-70 region 2" evidence="6">
    <location>
        <begin position="33"/>
        <end position="98"/>
    </location>
</feature>
<dbReference type="EMBL" id="MDGQ01000005">
    <property type="protein sequence ID" value="OEJ99704.1"/>
    <property type="molecule type" value="Genomic_DNA"/>
</dbReference>
<dbReference type="Proteomes" id="UP000095552">
    <property type="component" value="Unassembled WGS sequence"/>
</dbReference>
<comment type="caution">
    <text evidence="8">The sequence shown here is derived from an EMBL/GenBank/DDBJ whole genome shotgun (WGS) entry which is preliminary data.</text>
</comment>
<keyword evidence="4" id="KW-0238">DNA-binding</keyword>
<dbReference type="InterPro" id="IPR036388">
    <property type="entry name" value="WH-like_DNA-bd_sf"/>
</dbReference>
<dbReference type="RefSeq" id="WP_069835166.1">
    <property type="nucleotide sequence ID" value="NZ_MDGQ01000005.1"/>
</dbReference>
<dbReference type="GO" id="GO:0003677">
    <property type="term" value="F:DNA binding"/>
    <property type="evidence" value="ECO:0007669"/>
    <property type="project" value="UniProtKB-KW"/>
</dbReference>
<comment type="similarity">
    <text evidence="1">Belongs to the sigma-70 factor family. ECF subfamily.</text>
</comment>
<evidence type="ECO:0000256" key="4">
    <source>
        <dbReference type="ARBA" id="ARBA00023125"/>
    </source>
</evidence>
<dbReference type="OrthoDB" id="1027298at2"/>
<evidence type="ECO:0000256" key="1">
    <source>
        <dbReference type="ARBA" id="ARBA00010641"/>
    </source>
</evidence>
<keyword evidence="9" id="KW-1185">Reference proteome</keyword>
<dbReference type="InterPro" id="IPR014284">
    <property type="entry name" value="RNA_pol_sigma-70_dom"/>
</dbReference>
<dbReference type="InterPro" id="IPR013324">
    <property type="entry name" value="RNA_pol_sigma_r3/r4-like"/>
</dbReference>
<keyword evidence="3" id="KW-0731">Sigma factor</keyword>
<evidence type="ECO:0000256" key="3">
    <source>
        <dbReference type="ARBA" id="ARBA00023082"/>
    </source>
</evidence>
<name>A0A1E5SKP3_9BACT</name>
<dbReference type="NCBIfam" id="TIGR02937">
    <property type="entry name" value="sigma70-ECF"/>
    <property type="match status" value="1"/>
</dbReference>
<sequence>MSTKNNSKPTDLKLYFLVMRAQVGDGSAFQELFERFNQSTLRFLQNLVKGEQAEDLNQELWLTIYKRIASLSDPKRFKTWLFQIARNKALDYFRSSKRDSEFQELMSKTSETNDSANEDIEIQNSEMVHEALHQLSAKLREALTLNFIEGMDYDEIALITGCSLGTVKSRIHNGKQKIKALLETKIEEL</sequence>
<dbReference type="GO" id="GO:0006352">
    <property type="term" value="P:DNA-templated transcription initiation"/>
    <property type="evidence" value="ECO:0007669"/>
    <property type="project" value="InterPro"/>
</dbReference>
<evidence type="ECO:0000256" key="5">
    <source>
        <dbReference type="ARBA" id="ARBA00023163"/>
    </source>
</evidence>
<evidence type="ECO:0008006" key="10">
    <source>
        <dbReference type="Google" id="ProtNLM"/>
    </source>
</evidence>
<evidence type="ECO:0000256" key="2">
    <source>
        <dbReference type="ARBA" id="ARBA00023015"/>
    </source>
</evidence>
<keyword evidence="2" id="KW-0805">Transcription regulation</keyword>
<evidence type="ECO:0000259" key="7">
    <source>
        <dbReference type="Pfam" id="PF08281"/>
    </source>
</evidence>
<keyword evidence="5" id="KW-0804">Transcription</keyword>
<dbReference type="InterPro" id="IPR013325">
    <property type="entry name" value="RNA_pol_sigma_r2"/>
</dbReference>
<dbReference type="Gene3D" id="1.10.10.10">
    <property type="entry name" value="Winged helix-like DNA-binding domain superfamily/Winged helix DNA-binding domain"/>
    <property type="match status" value="1"/>
</dbReference>
<reference evidence="8 9" key="1">
    <citation type="submission" date="2016-08" db="EMBL/GenBank/DDBJ databases">
        <title>Draft genome of Fabibacter sp. strain SK-8.</title>
        <authorList>
            <person name="Wong S.-K."/>
            <person name="Hamasaki K."/>
            <person name="Yoshizawa S."/>
        </authorList>
    </citation>
    <scope>NUCLEOTIDE SEQUENCE [LARGE SCALE GENOMIC DNA]</scope>
    <source>
        <strain evidence="8 9">SK-8</strain>
    </source>
</reference>
<dbReference type="AlphaFoldDB" id="A0A1E5SKP3"/>